<evidence type="ECO:0000313" key="1">
    <source>
        <dbReference type="EMBL" id="KYQ93573.1"/>
    </source>
</evidence>
<reference evidence="1 2" key="1">
    <citation type="submission" date="2015-12" db="EMBL/GenBank/DDBJ databases">
        <title>Dictyostelia acquired genes for synthesis and detection of signals that induce cell-type specialization by lateral gene transfer from prokaryotes.</title>
        <authorList>
            <person name="Gloeckner G."/>
            <person name="Schaap P."/>
        </authorList>
    </citation>
    <scope>NUCLEOTIDE SEQUENCE [LARGE SCALE GENOMIC DNA]</scope>
    <source>
        <strain evidence="1 2">TK</strain>
    </source>
</reference>
<accession>A0A151ZHY1</accession>
<organism evidence="1 2">
    <name type="scientific">Tieghemostelium lacteum</name>
    <name type="common">Slime mold</name>
    <name type="synonym">Dictyostelium lacteum</name>
    <dbReference type="NCBI Taxonomy" id="361077"/>
    <lineage>
        <taxon>Eukaryota</taxon>
        <taxon>Amoebozoa</taxon>
        <taxon>Evosea</taxon>
        <taxon>Eumycetozoa</taxon>
        <taxon>Dictyostelia</taxon>
        <taxon>Dictyosteliales</taxon>
        <taxon>Raperosteliaceae</taxon>
        <taxon>Tieghemostelium</taxon>
    </lineage>
</organism>
<gene>
    <name evidence="1" type="ORF">DLAC_11605</name>
</gene>
<protein>
    <submittedName>
        <fullName evidence="1">Uncharacterized protein</fullName>
    </submittedName>
</protein>
<keyword evidence="2" id="KW-1185">Reference proteome</keyword>
<comment type="caution">
    <text evidence="1">The sequence shown here is derived from an EMBL/GenBank/DDBJ whole genome shotgun (WGS) entry which is preliminary data.</text>
</comment>
<proteinExistence type="predicted"/>
<sequence length="1143" mass="133999">MTEIPTLYKSDNDDDRNQAILQLITQFKSINGYASINYHNEIKNFKKEYNQLIKLALVDSCSQVRKNSITLLRFLYPQLKISWLPTLVEAQLLSPFKLNIKNVFLKSSIYNIEYLLSLEALIKLNYCSEDLLEFIFKFLNSVLPVPKLHYEREVNLITDFIQRIKPNIFHLKHSDQFLDKLDIKLPNWEFFDTFYLDHLKNNVDVSLSSIAYIMCNLTTFKNYKEIISNYKLELSENKLKLKNLAGFKYFITHYHLFDHDLSVKILDYILQRHSKFSSFIGIIISTFQSFNINNSEKRQIIIINNIVFQKIFEAYFKSTDSSDRENLAKILNLSRDHVIKEANNLVKSIFRMWGTEKLNHYIIDILLEIFKYSNEALQSNCQELFEKYIHISIDQYGYSQSLLFKLFDSLLSLQQLMINNNNNNQYQQYIIEISTKLLQTIIKMLNAGSMDRHSVYINAILLGERYPFVPTDIINELIEEFLSKGGYVKSLLDNGILVNLLKNFLEHSDRQPAMKLYKSTLKYSFNKTIPYTTLLGLIRSSLVMDEQSYQELSLSKATICLGYFNRINSLVEMIRYQDEDHSILYDVIQLSSTPLEQLYKFIQPILSTQPQLSIKSLYKTFLEILKCLEKLPNSTSSTTTTTTKADIFNLLLDYILFVKAYIQHKQDWFFEIILLLKYSKILEIPIALYNLEKLIYLLKGDGIQLVWVPNELGLIQTQKSPYVTVLDKLSKIDATLGSTELQKSHLFNQYYQFNNSIIGHRNYSPTLNFPFYLVKEILSFLIFDISVTQYEKLEISMICWSVFEMVQQIFTNSTMELKLHGYSVSLNPKYCLLQNVPKFWNMQTHKVFNDKLDICEVYHCTDITFHQVVISNKLHTLILEPDQHHILYRTSVLEKNLTKLNTLKTYVKYVFHEQVLPLNEIKVIFESFPYLELVQIIVEKLDHTISKPMMTLIQCNQQSPRKLKLEFKGYILTTIRKEVFDVISPYYIEGKINYGTQDPVTLYSVLALIDNISKLSIEPPKNLTNVKFFENTQLSLVIGQSKTLKSLEITIENFNNLYYLLELLNHSKSIDSLIVIVNKMQLLPNDVDENINQTFQILSKNKSIHSFTLKTPNNNSPIFNIYSIDFKNFTNINQNYISFYRIN</sequence>
<dbReference type="AlphaFoldDB" id="A0A151ZHY1"/>
<dbReference type="Proteomes" id="UP000076078">
    <property type="component" value="Unassembled WGS sequence"/>
</dbReference>
<evidence type="ECO:0000313" key="2">
    <source>
        <dbReference type="Proteomes" id="UP000076078"/>
    </source>
</evidence>
<dbReference type="InParanoid" id="A0A151ZHY1"/>
<dbReference type="EMBL" id="LODT01000025">
    <property type="protein sequence ID" value="KYQ93573.1"/>
    <property type="molecule type" value="Genomic_DNA"/>
</dbReference>
<name>A0A151ZHY1_TIELA</name>